<dbReference type="Proteomes" id="UP000054845">
    <property type="component" value="Unassembled WGS sequence"/>
</dbReference>
<dbReference type="EMBL" id="CCYA01000278">
    <property type="protein sequence ID" value="CEH16211.1"/>
    <property type="molecule type" value="Genomic_DNA"/>
</dbReference>
<name>A0A0P1BJ86_9BASI</name>
<evidence type="ECO:0000256" key="1">
    <source>
        <dbReference type="SAM" id="MobiDB-lite"/>
    </source>
</evidence>
<organism evidence="2 3">
    <name type="scientific">Ceraceosorus bombacis</name>
    <dbReference type="NCBI Taxonomy" id="401625"/>
    <lineage>
        <taxon>Eukaryota</taxon>
        <taxon>Fungi</taxon>
        <taxon>Dikarya</taxon>
        <taxon>Basidiomycota</taxon>
        <taxon>Ustilaginomycotina</taxon>
        <taxon>Exobasidiomycetes</taxon>
        <taxon>Ceraceosorales</taxon>
        <taxon>Ceraceosoraceae</taxon>
        <taxon>Ceraceosorus</taxon>
    </lineage>
</organism>
<feature type="region of interest" description="Disordered" evidence="1">
    <location>
        <begin position="57"/>
        <end position="76"/>
    </location>
</feature>
<sequence length="86" mass="9757">MSQLMSHFRSELALVSDSLQQVETFPSAVLDSIPKIYPPLFPYKDNLHLIPAELEAGPLPTPRHRHSNTPGRDPRGFAHLRLRHPI</sequence>
<evidence type="ECO:0000313" key="3">
    <source>
        <dbReference type="Proteomes" id="UP000054845"/>
    </source>
</evidence>
<reference evidence="2 3" key="1">
    <citation type="submission" date="2014-09" db="EMBL/GenBank/DDBJ databases">
        <authorList>
            <person name="Magalhaes I.L.F."/>
            <person name="Oliveira U."/>
            <person name="Santos F.R."/>
            <person name="Vidigal T.H.D.A."/>
            <person name="Brescovit A.D."/>
            <person name="Santos A.J."/>
        </authorList>
    </citation>
    <scope>NUCLEOTIDE SEQUENCE [LARGE SCALE GENOMIC DNA]</scope>
</reference>
<keyword evidence="3" id="KW-1185">Reference proteome</keyword>
<evidence type="ECO:0000313" key="2">
    <source>
        <dbReference type="EMBL" id="CEH16211.1"/>
    </source>
</evidence>
<accession>A0A0P1BJ86</accession>
<proteinExistence type="predicted"/>
<dbReference type="AlphaFoldDB" id="A0A0P1BJ86"/>
<protein>
    <submittedName>
        <fullName evidence="2">Uncharacterized protein</fullName>
    </submittedName>
</protein>